<evidence type="ECO:0000313" key="7">
    <source>
        <dbReference type="Proteomes" id="UP000185578"/>
    </source>
</evidence>
<keyword evidence="4" id="KW-0804">Transcription</keyword>
<evidence type="ECO:0000256" key="1">
    <source>
        <dbReference type="ARBA" id="ARBA00009437"/>
    </source>
</evidence>
<gene>
    <name evidence="6" type="ORF">BTN82_09065</name>
</gene>
<comment type="caution">
    <text evidence="6">The sequence shown here is derived from an EMBL/GenBank/DDBJ whole genome shotgun (WGS) entry which is preliminary data.</text>
</comment>
<dbReference type="Proteomes" id="UP000185578">
    <property type="component" value="Unassembled WGS sequence"/>
</dbReference>
<dbReference type="InterPro" id="IPR000847">
    <property type="entry name" value="LysR_HTH_N"/>
</dbReference>
<dbReference type="Gene3D" id="3.40.190.10">
    <property type="entry name" value="Periplasmic binding protein-like II"/>
    <property type="match status" value="2"/>
</dbReference>
<reference evidence="6 7" key="1">
    <citation type="submission" date="2016-12" db="EMBL/GenBank/DDBJ databases">
        <authorList>
            <person name="Song W.-J."/>
            <person name="Kurnit D.M."/>
        </authorList>
    </citation>
    <scope>NUCLEOTIDE SEQUENCE [LARGE SCALE GENOMIC DNA]</scope>
    <source>
        <strain evidence="6 7">PCL1601</strain>
    </source>
</reference>
<protein>
    <submittedName>
        <fullName evidence="6">LysR family transcriptional regulator</fullName>
    </submittedName>
</protein>
<organism evidence="6 7">
    <name type="scientific">Pseudomonas chlororaphis</name>
    <dbReference type="NCBI Taxonomy" id="587753"/>
    <lineage>
        <taxon>Bacteria</taxon>
        <taxon>Pseudomonadati</taxon>
        <taxon>Pseudomonadota</taxon>
        <taxon>Gammaproteobacteria</taxon>
        <taxon>Pseudomonadales</taxon>
        <taxon>Pseudomonadaceae</taxon>
        <taxon>Pseudomonas</taxon>
    </lineage>
</organism>
<accession>A0A1Q8ETL6</accession>
<evidence type="ECO:0000259" key="5">
    <source>
        <dbReference type="PROSITE" id="PS50931"/>
    </source>
</evidence>
<dbReference type="InterPro" id="IPR005119">
    <property type="entry name" value="LysR_subst-bd"/>
</dbReference>
<dbReference type="InterPro" id="IPR036390">
    <property type="entry name" value="WH_DNA-bd_sf"/>
</dbReference>
<evidence type="ECO:0000256" key="4">
    <source>
        <dbReference type="ARBA" id="ARBA00023163"/>
    </source>
</evidence>
<dbReference type="Pfam" id="PF00126">
    <property type="entry name" value="HTH_1"/>
    <property type="match status" value="1"/>
</dbReference>
<dbReference type="PROSITE" id="PS50931">
    <property type="entry name" value="HTH_LYSR"/>
    <property type="match status" value="1"/>
</dbReference>
<dbReference type="EMBL" id="MSCT01000008">
    <property type="protein sequence ID" value="OLF55137.1"/>
    <property type="molecule type" value="Genomic_DNA"/>
</dbReference>
<dbReference type="OrthoDB" id="464481at2"/>
<comment type="similarity">
    <text evidence="1">Belongs to the LysR transcriptional regulatory family.</text>
</comment>
<dbReference type="GO" id="GO:0000976">
    <property type="term" value="F:transcription cis-regulatory region binding"/>
    <property type="evidence" value="ECO:0007669"/>
    <property type="project" value="TreeGrafter"/>
</dbReference>
<dbReference type="PANTHER" id="PTHR30126">
    <property type="entry name" value="HTH-TYPE TRANSCRIPTIONAL REGULATOR"/>
    <property type="match status" value="1"/>
</dbReference>
<dbReference type="GO" id="GO:0003700">
    <property type="term" value="F:DNA-binding transcription factor activity"/>
    <property type="evidence" value="ECO:0007669"/>
    <property type="project" value="InterPro"/>
</dbReference>
<dbReference type="AlphaFoldDB" id="A0A1Q8ETL6"/>
<keyword evidence="3" id="KW-0238">DNA-binding</keyword>
<dbReference type="FunFam" id="1.10.10.10:FF:000001">
    <property type="entry name" value="LysR family transcriptional regulator"/>
    <property type="match status" value="1"/>
</dbReference>
<name>A0A1Q8ETL6_9PSED</name>
<dbReference type="SUPFAM" id="SSF46785">
    <property type="entry name" value="Winged helix' DNA-binding domain"/>
    <property type="match status" value="1"/>
</dbReference>
<proteinExistence type="inferred from homology"/>
<evidence type="ECO:0000313" key="6">
    <source>
        <dbReference type="EMBL" id="OLF55137.1"/>
    </source>
</evidence>
<dbReference type="Gene3D" id="1.10.10.10">
    <property type="entry name" value="Winged helix-like DNA-binding domain superfamily/Winged helix DNA-binding domain"/>
    <property type="match status" value="1"/>
</dbReference>
<dbReference type="RefSeq" id="WP_075118802.1">
    <property type="nucleotide sequence ID" value="NZ_MSCT01000008.1"/>
</dbReference>
<dbReference type="PANTHER" id="PTHR30126:SF40">
    <property type="entry name" value="HTH-TYPE TRANSCRIPTIONAL REGULATOR GLTR"/>
    <property type="match status" value="1"/>
</dbReference>
<sequence>MELTQLKMVKAVARTGSIARAAEQLHCVPSNITNRLKQLESELGTTLFLRAGRGLKISPDGEIFLGYSERILALVDEAKHAVDRDAAPSGILRIGAIESCAGGRLPPLLAEFHQRFPQVTLKLVTGTWSQLFEELQHHRLDGALVAVDTPHPKLDRSLLYNEPLVLVTSANATPVLTPQDLQGQTLFMWPSGCPYRGALEQWLNTHGVTSTITGYASWGTIIDCVNAGAGMTLAPEGVLERYTLSAGLARYRFADLQPMDIRFFWNKEIERHTARDAFAQLLLERLGK</sequence>
<dbReference type="Pfam" id="PF03466">
    <property type="entry name" value="LysR_substrate"/>
    <property type="match status" value="1"/>
</dbReference>
<keyword evidence="2" id="KW-0805">Transcription regulation</keyword>
<dbReference type="SUPFAM" id="SSF53850">
    <property type="entry name" value="Periplasmic binding protein-like II"/>
    <property type="match status" value="1"/>
</dbReference>
<evidence type="ECO:0000256" key="2">
    <source>
        <dbReference type="ARBA" id="ARBA00023015"/>
    </source>
</evidence>
<evidence type="ECO:0000256" key="3">
    <source>
        <dbReference type="ARBA" id="ARBA00023125"/>
    </source>
</evidence>
<dbReference type="InterPro" id="IPR036388">
    <property type="entry name" value="WH-like_DNA-bd_sf"/>
</dbReference>
<feature type="domain" description="HTH lysR-type" evidence="5">
    <location>
        <begin position="1"/>
        <end position="58"/>
    </location>
</feature>